<keyword evidence="8" id="KW-1185">Reference proteome</keyword>
<dbReference type="OrthoDB" id="3256376at2759"/>
<accession>A0A7R9G7Q5</accession>
<evidence type="ECO:0000313" key="8">
    <source>
        <dbReference type="Proteomes" id="UP000678499"/>
    </source>
</evidence>
<evidence type="ECO:0000313" key="7">
    <source>
        <dbReference type="EMBL" id="CAD7272348.1"/>
    </source>
</evidence>
<dbReference type="GO" id="GO:0005524">
    <property type="term" value="F:ATP binding"/>
    <property type="evidence" value="ECO:0007669"/>
    <property type="project" value="UniProtKB-KW"/>
</dbReference>
<keyword evidence="4" id="KW-0067">ATP-binding</keyword>
<keyword evidence="1" id="KW-0808">Transferase</keyword>
<dbReference type="EMBL" id="OA882059">
    <property type="protein sequence ID" value="CAD7272348.1"/>
    <property type="molecule type" value="Genomic_DNA"/>
</dbReference>
<dbReference type="CDD" id="cd00192">
    <property type="entry name" value="PTKc"/>
    <property type="match status" value="1"/>
</dbReference>
<dbReference type="SMART" id="SM00219">
    <property type="entry name" value="TyrKc"/>
    <property type="match status" value="1"/>
</dbReference>
<dbReference type="GO" id="GO:0005030">
    <property type="term" value="F:neurotrophin receptor activity"/>
    <property type="evidence" value="ECO:0007669"/>
    <property type="project" value="TreeGrafter"/>
</dbReference>
<dbReference type="GO" id="GO:0005886">
    <property type="term" value="C:plasma membrane"/>
    <property type="evidence" value="ECO:0007669"/>
    <property type="project" value="TreeGrafter"/>
</dbReference>
<dbReference type="InterPro" id="IPR008266">
    <property type="entry name" value="Tyr_kinase_AS"/>
</dbReference>
<organism evidence="7">
    <name type="scientific">Notodromas monacha</name>
    <dbReference type="NCBI Taxonomy" id="399045"/>
    <lineage>
        <taxon>Eukaryota</taxon>
        <taxon>Metazoa</taxon>
        <taxon>Ecdysozoa</taxon>
        <taxon>Arthropoda</taxon>
        <taxon>Crustacea</taxon>
        <taxon>Oligostraca</taxon>
        <taxon>Ostracoda</taxon>
        <taxon>Podocopa</taxon>
        <taxon>Podocopida</taxon>
        <taxon>Cypridocopina</taxon>
        <taxon>Cypridoidea</taxon>
        <taxon>Cyprididae</taxon>
        <taxon>Notodromas</taxon>
    </lineage>
</organism>
<dbReference type="InterPro" id="IPR020635">
    <property type="entry name" value="Tyr_kinase_cat_dom"/>
</dbReference>
<dbReference type="GO" id="GO:0043121">
    <property type="term" value="F:neurotrophin binding"/>
    <property type="evidence" value="ECO:0007669"/>
    <property type="project" value="TreeGrafter"/>
</dbReference>
<dbReference type="EMBL" id="CAJPEX010000022">
    <property type="protein sequence ID" value="CAG0912500.1"/>
    <property type="molecule type" value="Genomic_DNA"/>
</dbReference>
<dbReference type="GO" id="GO:0010976">
    <property type="term" value="P:positive regulation of neuron projection development"/>
    <property type="evidence" value="ECO:0007669"/>
    <property type="project" value="TreeGrafter"/>
</dbReference>
<dbReference type="GO" id="GO:0043235">
    <property type="term" value="C:receptor complex"/>
    <property type="evidence" value="ECO:0007669"/>
    <property type="project" value="TreeGrafter"/>
</dbReference>
<gene>
    <name evidence="7" type="ORF">NMOB1V02_LOCUS290</name>
</gene>
<dbReference type="AlphaFoldDB" id="A0A7R9G7Q5"/>
<evidence type="ECO:0000256" key="4">
    <source>
        <dbReference type="ARBA" id="ARBA00022840"/>
    </source>
</evidence>
<dbReference type="PANTHER" id="PTHR24416">
    <property type="entry name" value="TYROSINE-PROTEIN KINASE RECEPTOR"/>
    <property type="match status" value="1"/>
</dbReference>
<name>A0A7R9G7Q5_9CRUS</name>
<keyword evidence="5" id="KW-0829">Tyrosine-protein kinase</keyword>
<sequence>MGCPVEFSAAQHSTVLPRVIILLRLSASQVKFLKSGAIPLQDLEREAELLSRMSHPNIIRMFGVTYSLSGTLESIICEYMVHGDLLSFLKIHRPDESYLTPREFDSCCYHGEDDVNKYFFGTYECGDGALFEGSVGAEGGETDREPVGGATRLVSGTSAVKPVKDLRTLSLEDLLDIAIQVTQGLQYLSEQHFVHRDLAARNCLVGSDMVIKLSDFGLSRDVYSSDYYKVSGNAGAVPVRWMSPEAVQFRLFTPQSDIWSLGVVFWEIFSYGQHPWFGYSNEQVLRFLTNHQVLRCPEGCPRRVYTLMEACWKIRPENRITVDKILEALHDIRHQAATYLEIQSSEYSIQFLPSIAFYKPEARSSGLEKKSYSRTWGDTFPRGLEYILSSYRWKGTKAVQVMSYTMSSSPRPGLRKGESFDLSLLQILSWTKVICCKPVAKHGGEKVQTEKKV</sequence>
<dbReference type="InterPro" id="IPR000719">
    <property type="entry name" value="Prot_kinase_dom"/>
</dbReference>
<evidence type="ECO:0000256" key="3">
    <source>
        <dbReference type="ARBA" id="ARBA00022777"/>
    </source>
</evidence>
<evidence type="ECO:0000256" key="1">
    <source>
        <dbReference type="ARBA" id="ARBA00022679"/>
    </source>
</evidence>
<dbReference type="SUPFAM" id="SSF56112">
    <property type="entry name" value="Protein kinase-like (PK-like)"/>
    <property type="match status" value="1"/>
</dbReference>
<feature type="domain" description="Protein kinase" evidence="6">
    <location>
        <begin position="1"/>
        <end position="333"/>
    </location>
</feature>
<keyword evidence="3" id="KW-0418">Kinase</keyword>
<dbReference type="Proteomes" id="UP000678499">
    <property type="component" value="Unassembled WGS sequence"/>
</dbReference>
<keyword evidence="2" id="KW-0547">Nucleotide-binding</keyword>
<dbReference type="GO" id="GO:0030424">
    <property type="term" value="C:axon"/>
    <property type="evidence" value="ECO:0007669"/>
    <property type="project" value="TreeGrafter"/>
</dbReference>
<dbReference type="InterPro" id="IPR001245">
    <property type="entry name" value="Ser-Thr/Tyr_kinase_cat_dom"/>
</dbReference>
<evidence type="ECO:0000256" key="5">
    <source>
        <dbReference type="ARBA" id="ARBA00023137"/>
    </source>
</evidence>
<dbReference type="GO" id="GO:1990090">
    <property type="term" value="P:cellular response to nerve growth factor stimulus"/>
    <property type="evidence" value="ECO:0007669"/>
    <property type="project" value="TreeGrafter"/>
</dbReference>
<reference evidence="7" key="1">
    <citation type="submission" date="2020-11" db="EMBL/GenBank/DDBJ databases">
        <authorList>
            <person name="Tran Van P."/>
        </authorList>
    </citation>
    <scope>NUCLEOTIDE SEQUENCE</scope>
</reference>
<evidence type="ECO:0000259" key="6">
    <source>
        <dbReference type="PROSITE" id="PS50011"/>
    </source>
</evidence>
<dbReference type="InterPro" id="IPR011009">
    <property type="entry name" value="Kinase-like_dom_sf"/>
</dbReference>
<protein>
    <recommendedName>
        <fullName evidence="6">Protein kinase domain-containing protein</fullName>
    </recommendedName>
</protein>
<evidence type="ECO:0000256" key="2">
    <source>
        <dbReference type="ARBA" id="ARBA00022741"/>
    </source>
</evidence>
<dbReference type="Gene3D" id="1.10.510.10">
    <property type="entry name" value="Transferase(Phosphotransferase) domain 1"/>
    <property type="match status" value="2"/>
</dbReference>
<dbReference type="Pfam" id="PF07714">
    <property type="entry name" value="PK_Tyr_Ser-Thr"/>
    <property type="match status" value="1"/>
</dbReference>
<dbReference type="PANTHER" id="PTHR24416:SF614">
    <property type="entry name" value="PROTEIN KINASE DOMAIN-CONTAINING PROTEIN"/>
    <property type="match status" value="1"/>
</dbReference>
<proteinExistence type="predicted"/>
<dbReference type="InterPro" id="IPR050122">
    <property type="entry name" value="RTK"/>
</dbReference>
<dbReference type="GO" id="GO:0051897">
    <property type="term" value="P:positive regulation of phosphatidylinositol 3-kinase/protein kinase B signal transduction"/>
    <property type="evidence" value="ECO:0007669"/>
    <property type="project" value="TreeGrafter"/>
</dbReference>
<dbReference type="GO" id="GO:0004714">
    <property type="term" value="F:transmembrane receptor protein tyrosine kinase activity"/>
    <property type="evidence" value="ECO:0007669"/>
    <property type="project" value="TreeGrafter"/>
</dbReference>
<dbReference type="GO" id="GO:0007169">
    <property type="term" value="P:cell surface receptor protein tyrosine kinase signaling pathway"/>
    <property type="evidence" value="ECO:0007669"/>
    <property type="project" value="TreeGrafter"/>
</dbReference>
<dbReference type="PROSITE" id="PS00109">
    <property type="entry name" value="PROTEIN_KINASE_TYR"/>
    <property type="match status" value="1"/>
</dbReference>
<dbReference type="PROSITE" id="PS50011">
    <property type="entry name" value="PROTEIN_KINASE_DOM"/>
    <property type="match status" value="1"/>
</dbReference>
<dbReference type="FunFam" id="1.10.510.10:FF:000554">
    <property type="entry name" value="Predicted protein"/>
    <property type="match status" value="1"/>
</dbReference>